<dbReference type="PANTHER" id="PTHR13847">
    <property type="entry name" value="SARCOSINE DEHYDROGENASE-RELATED"/>
    <property type="match status" value="1"/>
</dbReference>
<protein>
    <submittedName>
        <fullName evidence="3">Glycine/D-amino acid oxidase, deaminating</fullName>
    </submittedName>
</protein>
<dbReference type="Pfam" id="PF01266">
    <property type="entry name" value="DAO"/>
    <property type="match status" value="1"/>
</dbReference>
<evidence type="ECO:0000259" key="2">
    <source>
        <dbReference type="Pfam" id="PF01266"/>
    </source>
</evidence>
<name>A0A1S7UBL4_9HYPH</name>
<dbReference type="Gene3D" id="3.30.9.10">
    <property type="entry name" value="D-Amino Acid Oxidase, subunit A, domain 2"/>
    <property type="match status" value="1"/>
</dbReference>
<comment type="caution">
    <text evidence="3">The sequence shown here is derived from an EMBL/GenBank/DDBJ whole genome shotgun (WGS) entry which is preliminary data.</text>
</comment>
<dbReference type="InterPro" id="IPR006076">
    <property type="entry name" value="FAD-dep_OxRdtase"/>
</dbReference>
<gene>
    <name evidence="3" type="ORF">AGR7A_pAt20364</name>
</gene>
<dbReference type="Gene3D" id="3.50.50.60">
    <property type="entry name" value="FAD/NAD(P)-binding domain"/>
    <property type="match status" value="1"/>
</dbReference>
<evidence type="ECO:0000256" key="1">
    <source>
        <dbReference type="ARBA" id="ARBA00023002"/>
    </source>
</evidence>
<evidence type="ECO:0000313" key="4">
    <source>
        <dbReference type="Proteomes" id="UP000192140"/>
    </source>
</evidence>
<evidence type="ECO:0000313" key="3">
    <source>
        <dbReference type="EMBL" id="CVI63768.1"/>
    </source>
</evidence>
<sequence length="373" mass="39447">MNADVLIVGGGLHGLSAALQAARRGVSVHLVERHFLGSHASGATAAGVRTLGRDVAELPLSIEAAKTWHDMEALVGDDCGFVACGQLQVAEDEQSLSKIEARIKRLNAMGHHHEQLVGPEEMQRLLPGLSAHCPGGAWVSSDGSADPHRAIRAFRDAAVEAGVKITEGCFVRSIIRSETDWRVETTRGAVEAEIVVNAAGAWADQVSALAGDPLQHAIRTSMMVVTERSNPKIGPVVSSFGKKLSLKQTSQGTLLIGGGSQGRLAADRQSAAVDVMALAASVQAAVRVFPELQNIRIVRTWAGMEAMTSDHRPVIGFSQKVEGLIHVFGFSGHGFQLVPSVGRVIADLICHGQTNHTLDAFCPGRVSIERVAA</sequence>
<dbReference type="SUPFAM" id="SSF51905">
    <property type="entry name" value="FAD/NAD(P)-binding domain"/>
    <property type="match status" value="1"/>
</dbReference>
<dbReference type="GO" id="GO:0005737">
    <property type="term" value="C:cytoplasm"/>
    <property type="evidence" value="ECO:0007669"/>
    <property type="project" value="TreeGrafter"/>
</dbReference>
<accession>A0A1S7UBL4</accession>
<dbReference type="Proteomes" id="UP000192140">
    <property type="component" value="Unassembled WGS sequence"/>
</dbReference>
<dbReference type="GO" id="GO:0016491">
    <property type="term" value="F:oxidoreductase activity"/>
    <property type="evidence" value="ECO:0007669"/>
    <property type="project" value="UniProtKB-KW"/>
</dbReference>
<organism evidence="3 4">
    <name type="scientific">Agrobacterium deltaense NCPPB 1641</name>
    <dbReference type="NCBI Taxonomy" id="1183425"/>
    <lineage>
        <taxon>Bacteria</taxon>
        <taxon>Pseudomonadati</taxon>
        <taxon>Pseudomonadota</taxon>
        <taxon>Alphaproteobacteria</taxon>
        <taxon>Hyphomicrobiales</taxon>
        <taxon>Rhizobiaceae</taxon>
        <taxon>Rhizobium/Agrobacterium group</taxon>
        <taxon>Agrobacterium</taxon>
    </lineage>
</organism>
<dbReference type="InterPro" id="IPR036188">
    <property type="entry name" value="FAD/NAD-bd_sf"/>
</dbReference>
<dbReference type="AlphaFoldDB" id="A0A1S7UBL4"/>
<reference evidence="3" key="1">
    <citation type="submission" date="2016-01" db="EMBL/GenBank/DDBJ databases">
        <authorList>
            <person name="Regsiter A."/>
            <person name="william w."/>
        </authorList>
    </citation>
    <scope>NUCLEOTIDE SEQUENCE</scope>
    <source>
        <strain evidence="3">NCPPB 1641</strain>
    </source>
</reference>
<feature type="domain" description="FAD dependent oxidoreductase" evidence="2">
    <location>
        <begin position="4"/>
        <end position="348"/>
    </location>
</feature>
<keyword evidence="4" id="KW-1185">Reference proteome</keyword>
<dbReference type="RefSeq" id="WP_080855269.1">
    <property type="nucleotide sequence ID" value="NZ_LT009777.1"/>
</dbReference>
<keyword evidence="1" id="KW-0560">Oxidoreductase</keyword>
<proteinExistence type="predicted"/>
<dbReference type="EMBL" id="FCNP01000049">
    <property type="protein sequence ID" value="CVI63768.1"/>
    <property type="molecule type" value="Genomic_DNA"/>
</dbReference>